<dbReference type="InterPro" id="IPR032675">
    <property type="entry name" value="LRR_dom_sf"/>
</dbReference>
<evidence type="ECO:0000313" key="2">
    <source>
        <dbReference type="EMBL" id="PSR71466.1"/>
    </source>
</evidence>
<evidence type="ECO:0008006" key="4">
    <source>
        <dbReference type="Google" id="ProtNLM"/>
    </source>
</evidence>
<organism evidence="2 3">
    <name type="scientific">Hermanssonia centrifuga</name>
    <dbReference type="NCBI Taxonomy" id="98765"/>
    <lineage>
        <taxon>Eukaryota</taxon>
        <taxon>Fungi</taxon>
        <taxon>Dikarya</taxon>
        <taxon>Basidiomycota</taxon>
        <taxon>Agaricomycotina</taxon>
        <taxon>Agaricomycetes</taxon>
        <taxon>Polyporales</taxon>
        <taxon>Meruliaceae</taxon>
        <taxon>Hermanssonia</taxon>
    </lineage>
</organism>
<gene>
    <name evidence="2" type="ORF">PHLCEN_2v12733</name>
</gene>
<dbReference type="SUPFAM" id="SSF52047">
    <property type="entry name" value="RNI-like"/>
    <property type="match status" value="1"/>
</dbReference>
<feature type="coiled-coil region" evidence="1">
    <location>
        <begin position="29"/>
        <end position="74"/>
    </location>
</feature>
<evidence type="ECO:0000313" key="3">
    <source>
        <dbReference type="Proteomes" id="UP000186601"/>
    </source>
</evidence>
<dbReference type="Gene3D" id="3.80.10.10">
    <property type="entry name" value="Ribonuclease Inhibitor"/>
    <property type="match status" value="1"/>
</dbReference>
<dbReference type="EMBL" id="MLYV02001285">
    <property type="protein sequence ID" value="PSR71466.1"/>
    <property type="molecule type" value="Genomic_DNA"/>
</dbReference>
<keyword evidence="3" id="KW-1185">Reference proteome</keyword>
<evidence type="ECO:0000256" key="1">
    <source>
        <dbReference type="SAM" id="Coils"/>
    </source>
</evidence>
<keyword evidence="1" id="KW-0175">Coiled coil</keyword>
<dbReference type="Proteomes" id="UP000186601">
    <property type="component" value="Unassembled WGS sequence"/>
</dbReference>
<protein>
    <recommendedName>
        <fullName evidence="4">F-box domain-containing protein</fullName>
    </recommendedName>
</protein>
<dbReference type="OrthoDB" id="3208947at2759"/>
<comment type="caution">
    <text evidence="2">The sequence shown here is derived from an EMBL/GenBank/DDBJ whole genome shotgun (WGS) entry which is preliminary data.</text>
</comment>
<name>A0A2R6NGI0_9APHY</name>
<dbReference type="AlphaFoldDB" id="A0A2R6NGI0"/>
<reference evidence="2 3" key="1">
    <citation type="submission" date="2018-02" db="EMBL/GenBank/DDBJ databases">
        <title>Genome sequence of the basidiomycete white-rot fungus Phlebia centrifuga.</title>
        <authorList>
            <person name="Granchi Z."/>
            <person name="Peng M."/>
            <person name="de Vries R.P."/>
            <person name="Hilden K."/>
            <person name="Makela M.R."/>
            <person name="Grigoriev I."/>
            <person name="Riley R."/>
        </authorList>
    </citation>
    <scope>NUCLEOTIDE SEQUENCE [LARGE SCALE GENOMIC DNA]</scope>
    <source>
        <strain evidence="2 3">FBCC195</strain>
    </source>
</reference>
<sequence>MYIASLPNPPTPSSLAEARREVTVQQASHSNLTTRIQAAEEELARVVEQSKRAIRELEKERAAIEQQLAQTLSYLSPIRRLPQELLGHIFMCIFDDLPCCAWILSAVSSLWRRQVLSMHKLWSKIRLVTSQSASAETVRLWLERSGSTVPLDIEIFLHSPAPGSGSTSGELSTIRRRSSSTGTLSVANGWDTWVDYPVPPSTPELMVSAPGYVHAYPPHFTGHGFHNTFGGMHHQDNVASSSANQQAQFEGSSPSGWRHSLQAPSRSTLHWGHIAFFYLTEQMHRWERFMFRYDRRFPSDEAMKSILGKAPLLREFEISCAEPGFLGIHHWKWLPSTTTTSTYELGNLTSLTLQYVPFKWSSPIFRNLQSLSLRSLPNSPHALDRILYMISSSPQLENLALYFSSVNPAVLPLSLTTLERVRVFSIGGHFLLTSLVDCLVLPSVETLVLEIDSREAVEDTLSGLLIRSNHPPVSRLSLSYNVATGPGGIVYTGGSMVNSWNFLGDIDQLRSLQVGASPLEPLMVALDAPEDEHDPWFCPNLVSLSLRACNAHPMDGLPKLVRMVEARNPDSAGGFVPLTIGGVTPAKLIQLELHDCPNLDLDSDVIRWLNGRIRDVACTEAAFDRCVYSLCSTHFSCQ</sequence>
<proteinExistence type="predicted"/>
<accession>A0A2R6NGI0</accession>
<dbReference type="STRING" id="98765.A0A2R6NGI0"/>